<dbReference type="Pfam" id="PF14507">
    <property type="entry name" value="CppA_C"/>
    <property type="match status" value="1"/>
</dbReference>
<accession>A0A242CII2</accession>
<dbReference type="PROSITE" id="PS51819">
    <property type="entry name" value="VOC"/>
    <property type="match status" value="1"/>
</dbReference>
<gene>
    <name evidence="2" type="ORF">A5880_000719</name>
</gene>
<evidence type="ECO:0000313" key="2">
    <source>
        <dbReference type="EMBL" id="OTO10036.1"/>
    </source>
</evidence>
<reference evidence="2" key="1">
    <citation type="submission" date="2017-05" db="EMBL/GenBank/DDBJ databases">
        <title>The Genome Sequence of Enterococcus sp. 4G2_DIV0659.</title>
        <authorList>
            <consortium name="The Broad Institute Genomics Platform"/>
            <consortium name="The Broad Institute Genomic Center for Infectious Diseases"/>
            <person name="Earl A."/>
            <person name="Manson A."/>
            <person name="Schwartman J."/>
            <person name="Gilmore M."/>
            <person name="Abouelleil A."/>
            <person name="Cao P."/>
            <person name="Chapman S."/>
            <person name="Cusick C."/>
            <person name="Shea T."/>
            <person name="Young S."/>
            <person name="Neafsey D."/>
            <person name="Nusbaum C."/>
            <person name="Birren B."/>
        </authorList>
    </citation>
    <scope>NUCLEOTIDE SEQUENCE [LARGE SCALE GENOMIC DNA]</scope>
    <source>
        <strain evidence="2">4G2_DIV0659</strain>
    </source>
</reference>
<organism evidence="2">
    <name type="scientific">Candidatus Enterococcus mansonii</name>
    <dbReference type="NCBI Taxonomy" id="1834181"/>
    <lineage>
        <taxon>Bacteria</taxon>
        <taxon>Bacillati</taxon>
        <taxon>Bacillota</taxon>
        <taxon>Bacilli</taxon>
        <taxon>Lactobacillales</taxon>
        <taxon>Enterococcaceae</taxon>
        <taxon>Enterococcus</taxon>
    </lineage>
</organism>
<dbReference type="STRING" id="1834181.A5880_000719"/>
<comment type="caution">
    <text evidence="2">The sequence shown here is derived from an EMBL/GenBank/DDBJ whole genome shotgun (WGS) entry which is preliminary data.</text>
</comment>
<dbReference type="InterPro" id="IPR004360">
    <property type="entry name" value="Glyas_Fos-R_dOase_dom"/>
</dbReference>
<proteinExistence type="predicted"/>
<protein>
    <recommendedName>
        <fullName evidence="1">VOC domain-containing protein</fullName>
    </recommendedName>
</protein>
<dbReference type="PANTHER" id="PTHR43279:SF1">
    <property type="entry name" value="CATECHOL-2,3-DIOXYGENASE"/>
    <property type="match status" value="1"/>
</dbReference>
<feature type="domain" description="VOC" evidence="1">
    <location>
        <begin position="11"/>
        <end position="129"/>
    </location>
</feature>
<dbReference type="OrthoDB" id="9792626at2"/>
<dbReference type="Pfam" id="PF00903">
    <property type="entry name" value="Glyoxalase"/>
    <property type="match status" value="1"/>
</dbReference>
<dbReference type="InterPro" id="IPR029068">
    <property type="entry name" value="Glyas_Bleomycin-R_OHBP_Dase"/>
</dbReference>
<name>A0A242CII2_9ENTE</name>
<dbReference type="AlphaFoldDB" id="A0A242CII2"/>
<dbReference type="SUPFAM" id="SSF54593">
    <property type="entry name" value="Glyoxalase/Bleomycin resistance protein/Dihydroxybiphenyl dioxygenase"/>
    <property type="match status" value="2"/>
</dbReference>
<dbReference type="Gene3D" id="3.10.180.10">
    <property type="entry name" value="2,3-Dihydroxybiphenyl 1,2-Dioxygenase, domain 1"/>
    <property type="match status" value="2"/>
</dbReference>
<evidence type="ECO:0000259" key="1">
    <source>
        <dbReference type="PROSITE" id="PS51819"/>
    </source>
</evidence>
<sequence>MEEFKLSENVYIKTIAIRVKDVEKMVNFYKNVLGFVLKLEENNLSIFGSQEKNSRLLILEESETNDVQMEAQNQLIRFSLFIPTEEEFSSLLRRITTHHYPISNSEQKGRRRSVFLEDPEGNELEISYQYKGRCEQHDGSFDIQTLIKQSNVLYSNLSKDVRFDRMLLRVTDKKGHHYFYQKIIGITEGTNDELMMNNGLFSVYLEEFPEKSTEQVQKRELQGVDFFVLTLECEEEMRKLKEHLEAKKQDFFVDKKLTILTIYDPSGIEWWFVRD</sequence>
<dbReference type="EMBL" id="NGLE01000001">
    <property type="protein sequence ID" value="OTO10036.1"/>
    <property type="molecule type" value="Genomic_DNA"/>
</dbReference>
<dbReference type="InterPro" id="IPR032703">
    <property type="entry name" value="CppA_C"/>
</dbReference>
<dbReference type="PANTHER" id="PTHR43279">
    <property type="entry name" value="CATECHOL-2,3-DIOXYGENASE"/>
    <property type="match status" value="1"/>
</dbReference>
<dbReference type="InterPro" id="IPR037523">
    <property type="entry name" value="VOC_core"/>
</dbReference>